<evidence type="ECO:0000256" key="2">
    <source>
        <dbReference type="ARBA" id="ARBA00022676"/>
    </source>
</evidence>
<keyword evidence="4" id="KW-1133">Transmembrane helix</keyword>
<dbReference type="PANTHER" id="PTHR48047">
    <property type="entry name" value="GLYCOSYLTRANSFERASE"/>
    <property type="match status" value="1"/>
</dbReference>
<comment type="similarity">
    <text evidence="1">Belongs to the UDP-glycosyltransferase family.</text>
</comment>
<dbReference type="FunFam" id="3.40.50.2000:FF:000047">
    <property type="entry name" value="Glycosyltransferase"/>
    <property type="match status" value="1"/>
</dbReference>
<keyword evidence="4" id="KW-0812">Transmembrane</keyword>
<keyword evidence="4" id="KW-0472">Membrane</keyword>
<evidence type="ECO:0000313" key="5">
    <source>
        <dbReference type="EMBL" id="PRQ22976.1"/>
    </source>
</evidence>
<feature type="transmembrane region" description="Helical" evidence="4">
    <location>
        <begin position="21"/>
        <end position="43"/>
    </location>
</feature>
<dbReference type="FunFam" id="3.40.50.2000:FF:000071">
    <property type="entry name" value="Glycosyltransferase"/>
    <property type="match status" value="1"/>
</dbReference>
<reference evidence="5 6" key="1">
    <citation type="journal article" date="2018" name="Nat. Genet.">
        <title>The Rosa genome provides new insights in the design of modern roses.</title>
        <authorList>
            <person name="Bendahmane M."/>
        </authorList>
    </citation>
    <scope>NUCLEOTIDE SEQUENCE [LARGE SCALE GENOMIC DNA]</scope>
    <source>
        <strain evidence="6">cv. Old Blush</strain>
    </source>
</reference>
<comment type="caution">
    <text evidence="5">The sequence shown here is derived from an EMBL/GenBank/DDBJ whole genome shotgun (WGS) entry which is preliminary data.</text>
</comment>
<dbReference type="AlphaFoldDB" id="A0A2P6PM32"/>
<dbReference type="EC" id="2.4.1.91" evidence="5"/>
<name>A0A2P6PM32_ROSCH</name>
<evidence type="ECO:0000256" key="1">
    <source>
        <dbReference type="ARBA" id="ARBA00009995"/>
    </source>
</evidence>
<keyword evidence="3 5" id="KW-0808">Transferase</keyword>
<dbReference type="Pfam" id="PF00201">
    <property type="entry name" value="UDPGT"/>
    <property type="match status" value="1"/>
</dbReference>
<dbReference type="Gene3D" id="3.40.50.2000">
    <property type="entry name" value="Glycogen Phosphorylase B"/>
    <property type="match status" value="2"/>
</dbReference>
<dbReference type="GO" id="GO:0047893">
    <property type="term" value="F:flavonol 3-O-glucosyltransferase activity"/>
    <property type="evidence" value="ECO:0007669"/>
    <property type="project" value="UniProtKB-EC"/>
</dbReference>
<dbReference type="Gramene" id="PRQ22976">
    <property type="protein sequence ID" value="PRQ22976"/>
    <property type="gene ID" value="RchiOBHm_Chr6g0256151"/>
</dbReference>
<dbReference type="PANTHER" id="PTHR48047:SF135">
    <property type="entry name" value="GLYCOSYLTRANSFERASE"/>
    <property type="match status" value="1"/>
</dbReference>
<evidence type="ECO:0000256" key="4">
    <source>
        <dbReference type="SAM" id="Phobius"/>
    </source>
</evidence>
<protein>
    <submittedName>
        <fullName evidence="5">Putative flavonol 3-O-glucosyltransferase</fullName>
        <ecNumber evidence="5">2.4.1.91</ecNumber>
    </submittedName>
</protein>
<keyword evidence="2 5" id="KW-0328">Glycosyltransferase</keyword>
<dbReference type="InterPro" id="IPR002213">
    <property type="entry name" value="UDP_glucos_trans"/>
</dbReference>
<dbReference type="Proteomes" id="UP000238479">
    <property type="component" value="Chromosome 6"/>
</dbReference>
<dbReference type="CDD" id="cd03784">
    <property type="entry name" value="GT1_Gtf-like"/>
    <property type="match status" value="1"/>
</dbReference>
<gene>
    <name evidence="5" type="ORF">RchiOBHm_Chr6g0256151</name>
</gene>
<sequence length="530" mass="59005">MESKPGRPISQGPNNGRASHHFLLEILVTSGSSIIAIYSLSILSMETQTHQQLHIFFLPFMGQGHTVPLIDIAKLFASRGEKSTIITTPANAPLFTKAIQTSRSSGLEIELLLIKFPSTEVGLPEGIESTNWGSKTAEMAEKFFKALTLLEQQVEQLLDQYHPQCLVASSLFHWATDVAAKFGIPRLIFQGPGFFSLCAAMSVTRYQPHMKVASDSESFVLPNLPHEIKMTRNKLPYFVKQNGETELMKLLRECNETEKRSYGIVINSFYELEPDYADHYRKAFGRKSWHIGPVSLCNKAEKDISARGREGSVDDVQECLQWLNSKKPRSVVYVCFGSLNSFSDCQLLEIALGLEASQQQFIWVVKKENNDKEEWLPEGCEQRMEGRGLIVRGWAPQLLILQHEAVGAFLTHCGWNSILEGVTAGVLMITWPVFADQFYNEKLVTQILGIAVAVGSQKSEDGGVKSEARASVKREAIKMAITEIMEGYEADGMRRKAFALGETARRAVEEGGSSFSDLTALIEELRSLGS</sequence>
<evidence type="ECO:0000313" key="6">
    <source>
        <dbReference type="Proteomes" id="UP000238479"/>
    </source>
</evidence>
<dbReference type="OMA" id="FCELEPD"/>
<dbReference type="SUPFAM" id="SSF53756">
    <property type="entry name" value="UDP-Glycosyltransferase/glycogen phosphorylase"/>
    <property type="match status" value="1"/>
</dbReference>
<dbReference type="EMBL" id="PDCK01000044">
    <property type="protein sequence ID" value="PRQ22976.1"/>
    <property type="molecule type" value="Genomic_DNA"/>
</dbReference>
<accession>A0A2P6PM32</accession>
<evidence type="ECO:0000256" key="3">
    <source>
        <dbReference type="ARBA" id="ARBA00022679"/>
    </source>
</evidence>
<keyword evidence="6" id="KW-1185">Reference proteome</keyword>
<organism evidence="5 6">
    <name type="scientific">Rosa chinensis</name>
    <name type="common">China rose</name>
    <dbReference type="NCBI Taxonomy" id="74649"/>
    <lineage>
        <taxon>Eukaryota</taxon>
        <taxon>Viridiplantae</taxon>
        <taxon>Streptophyta</taxon>
        <taxon>Embryophyta</taxon>
        <taxon>Tracheophyta</taxon>
        <taxon>Spermatophyta</taxon>
        <taxon>Magnoliopsida</taxon>
        <taxon>eudicotyledons</taxon>
        <taxon>Gunneridae</taxon>
        <taxon>Pentapetalae</taxon>
        <taxon>rosids</taxon>
        <taxon>fabids</taxon>
        <taxon>Rosales</taxon>
        <taxon>Rosaceae</taxon>
        <taxon>Rosoideae</taxon>
        <taxon>Rosoideae incertae sedis</taxon>
        <taxon>Rosa</taxon>
    </lineage>
</organism>
<proteinExistence type="inferred from homology"/>